<dbReference type="Proteomes" id="UP000054248">
    <property type="component" value="Unassembled WGS sequence"/>
</dbReference>
<feature type="region of interest" description="Disordered" evidence="1">
    <location>
        <begin position="1"/>
        <end position="153"/>
    </location>
</feature>
<sequence>MSSSAESNLQGSASEKAVSGRLRSFSNSLFPKFTRSRSQSEPSNIHDTAGTDSKSLEESGSDATPSSCAEGSPSSDADAGQEPVTREARGMPQRTVGEVAKKPRLVSRNGAVRGVGAEDSRNSSLRANAKPYGREVVDKKVNKPTESSQGGTAASFWKALLPTGLVGNNSFAARVE</sequence>
<evidence type="ECO:0000313" key="3">
    <source>
        <dbReference type="Proteomes" id="UP000054248"/>
    </source>
</evidence>
<dbReference type="OrthoDB" id="3231099at2759"/>
<dbReference type="EMBL" id="KN822959">
    <property type="protein sequence ID" value="KIO31916.1"/>
    <property type="molecule type" value="Genomic_DNA"/>
</dbReference>
<keyword evidence="3" id="KW-1185">Reference proteome</keyword>
<organism evidence="2 3">
    <name type="scientific">Tulasnella calospora MUT 4182</name>
    <dbReference type="NCBI Taxonomy" id="1051891"/>
    <lineage>
        <taxon>Eukaryota</taxon>
        <taxon>Fungi</taxon>
        <taxon>Dikarya</taxon>
        <taxon>Basidiomycota</taxon>
        <taxon>Agaricomycotina</taxon>
        <taxon>Agaricomycetes</taxon>
        <taxon>Cantharellales</taxon>
        <taxon>Tulasnellaceae</taxon>
        <taxon>Tulasnella</taxon>
    </lineage>
</organism>
<feature type="compositionally biased region" description="Basic and acidic residues" evidence="1">
    <location>
        <begin position="132"/>
        <end position="143"/>
    </location>
</feature>
<reference evidence="2 3" key="1">
    <citation type="submission" date="2014-04" db="EMBL/GenBank/DDBJ databases">
        <authorList>
            <consortium name="DOE Joint Genome Institute"/>
            <person name="Kuo A."/>
            <person name="Girlanda M."/>
            <person name="Perotto S."/>
            <person name="Kohler A."/>
            <person name="Nagy L.G."/>
            <person name="Floudas D."/>
            <person name="Copeland A."/>
            <person name="Barry K.W."/>
            <person name="Cichocki N."/>
            <person name="Veneault-Fourrey C."/>
            <person name="LaButti K."/>
            <person name="Lindquist E.A."/>
            <person name="Lipzen A."/>
            <person name="Lundell T."/>
            <person name="Morin E."/>
            <person name="Murat C."/>
            <person name="Sun H."/>
            <person name="Tunlid A."/>
            <person name="Henrissat B."/>
            <person name="Grigoriev I.V."/>
            <person name="Hibbett D.S."/>
            <person name="Martin F."/>
            <person name="Nordberg H.P."/>
            <person name="Cantor M.N."/>
            <person name="Hua S.X."/>
        </authorList>
    </citation>
    <scope>NUCLEOTIDE SEQUENCE [LARGE SCALE GENOMIC DNA]</scope>
    <source>
        <strain evidence="2 3">MUT 4182</strain>
    </source>
</reference>
<feature type="compositionally biased region" description="Polar residues" evidence="1">
    <location>
        <begin position="36"/>
        <end position="53"/>
    </location>
</feature>
<feature type="compositionally biased region" description="Polar residues" evidence="1">
    <location>
        <begin position="1"/>
        <end position="13"/>
    </location>
</feature>
<dbReference type="HOGENOM" id="CLU_1526288_0_0_1"/>
<evidence type="ECO:0000256" key="1">
    <source>
        <dbReference type="SAM" id="MobiDB-lite"/>
    </source>
</evidence>
<reference evidence="3" key="2">
    <citation type="submission" date="2015-01" db="EMBL/GenBank/DDBJ databases">
        <title>Evolutionary Origins and Diversification of the Mycorrhizal Mutualists.</title>
        <authorList>
            <consortium name="DOE Joint Genome Institute"/>
            <consortium name="Mycorrhizal Genomics Consortium"/>
            <person name="Kohler A."/>
            <person name="Kuo A."/>
            <person name="Nagy L.G."/>
            <person name="Floudas D."/>
            <person name="Copeland A."/>
            <person name="Barry K.W."/>
            <person name="Cichocki N."/>
            <person name="Veneault-Fourrey C."/>
            <person name="LaButti K."/>
            <person name="Lindquist E.A."/>
            <person name="Lipzen A."/>
            <person name="Lundell T."/>
            <person name="Morin E."/>
            <person name="Murat C."/>
            <person name="Riley R."/>
            <person name="Ohm R."/>
            <person name="Sun H."/>
            <person name="Tunlid A."/>
            <person name="Henrissat B."/>
            <person name="Grigoriev I.V."/>
            <person name="Hibbett D.S."/>
            <person name="Martin F."/>
        </authorList>
    </citation>
    <scope>NUCLEOTIDE SEQUENCE [LARGE SCALE GENOMIC DNA]</scope>
    <source>
        <strain evidence="3">MUT 4182</strain>
    </source>
</reference>
<name>A0A0C3QSI1_9AGAM</name>
<accession>A0A0C3QSI1</accession>
<dbReference type="AlphaFoldDB" id="A0A0C3QSI1"/>
<proteinExistence type="predicted"/>
<feature type="compositionally biased region" description="Polar residues" evidence="1">
    <location>
        <begin position="61"/>
        <end position="75"/>
    </location>
</feature>
<evidence type="ECO:0000313" key="2">
    <source>
        <dbReference type="EMBL" id="KIO31916.1"/>
    </source>
</evidence>
<gene>
    <name evidence="2" type="ORF">M407DRAFT_4810</name>
</gene>
<protein>
    <submittedName>
        <fullName evidence="2">Uncharacterized protein</fullName>
    </submittedName>
</protein>